<accession>A0ABN2VJ16</accession>
<evidence type="ECO:0000313" key="3">
    <source>
        <dbReference type="EMBL" id="GAA2063658.1"/>
    </source>
</evidence>
<evidence type="ECO:0000256" key="1">
    <source>
        <dbReference type="SAM" id="MobiDB-lite"/>
    </source>
</evidence>
<name>A0ABN2VJ16_9ACTN</name>
<feature type="region of interest" description="Disordered" evidence="1">
    <location>
        <begin position="1"/>
        <end position="25"/>
    </location>
</feature>
<organism evidence="3 4">
    <name type="scientific">Streptomyces albiaxialis</name>
    <dbReference type="NCBI Taxonomy" id="329523"/>
    <lineage>
        <taxon>Bacteria</taxon>
        <taxon>Bacillati</taxon>
        <taxon>Actinomycetota</taxon>
        <taxon>Actinomycetes</taxon>
        <taxon>Kitasatosporales</taxon>
        <taxon>Streptomycetaceae</taxon>
        <taxon>Streptomyces</taxon>
    </lineage>
</organism>
<evidence type="ECO:0000259" key="2">
    <source>
        <dbReference type="Pfam" id="PF11575"/>
    </source>
</evidence>
<dbReference type="EMBL" id="BAAAPE010000001">
    <property type="protein sequence ID" value="GAA2063658.1"/>
    <property type="molecule type" value="Genomic_DNA"/>
</dbReference>
<evidence type="ECO:0000313" key="4">
    <source>
        <dbReference type="Proteomes" id="UP001500016"/>
    </source>
</evidence>
<dbReference type="Pfam" id="PF11575">
    <property type="entry name" value="FhuF_C"/>
    <property type="match status" value="1"/>
</dbReference>
<dbReference type="RefSeq" id="WP_344523898.1">
    <property type="nucleotide sequence ID" value="NZ_BAAAPE010000001.1"/>
</dbReference>
<comment type="caution">
    <text evidence="3">The sequence shown here is derived from an EMBL/GenBank/DDBJ whole genome shotgun (WGS) entry which is preliminary data.</text>
</comment>
<gene>
    <name evidence="3" type="ORF">GCM10009801_07690</name>
</gene>
<dbReference type="InterPro" id="IPR024726">
    <property type="entry name" value="FhuF_C"/>
</dbReference>
<protein>
    <recommendedName>
        <fullName evidence="2">Ferric siderophore reductase C-terminal domain-containing protein</fullName>
    </recommendedName>
</protein>
<sequence>MPDVRDDEARNGATGGARDGAGNEDVGAALREAARHGPFFALSVGRVGREGAPVSSPGWRPLARSGPDVLRPVIRSYAAKLRTDEPRVAASILFQALAARLWTPVLATATGPQRVVPDLAELRWRYAEEDGISLWLPEPLPYVRGSGPAGPVAALHDTVVDALLRPLAGAFTATVKIAEPLLWGNAASALAGAVHTSPRRERTATLVRAVHALEPLRDSGEFTPGGYLRRSCCLYYRVPPGGAKCGDCALRT</sequence>
<keyword evidence="4" id="KW-1185">Reference proteome</keyword>
<feature type="domain" description="Ferric siderophore reductase C-terminal" evidence="2">
    <location>
        <begin position="229"/>
        <end position="250"/>
    </location>
</feature>
<proteinExistence type="predicted"/>
<reference evidence="3 4" key="1">
    <citation type="journal article" date="2019" name="Int. J. Syst. Evol. Microbiol.">
        <title>The Global Catalogue of Microorganisms (GCM) 10K type strain sequencing project: providing services to taxonomists for standard genome sequencing and annotation.</title>
        <authorList>
            <consortium name="The Broad Institute Genomics Platform"/>
            <consortium name="The Broad Institute Genome Sequencing Center for Infectious Disease"/>
            <person name="Wu L."/>
            <person name="Ma J."/>
        </authorList>
    </citation>
    <scope>NUCLEOTIDE SEQUENCE [LARGE SCALE GENOMIC DNA]</scope>
    <source>
        <strain evidence="3 4">JCM 15478</strain>
    </source>
</reference>
<dbReference type="Proteomes" id="UP001500016">
    <property type="component" value="Unassembled WGS sequence"/>
</dbReference>